<comment type="caution">
    <text evidence="1">The sequence shown here is derived from an EMBL/GenBank/DDBJ whole genome shotgun (WGS) entry which is preliminary data.</text>
</comment>
<accession>A0A0M0GYK9</accession>
<dbReference type="EMBL" id="LGUG01000004">
    <property type="protein sequence ID" value="KON94562.1"/>
    <property type="molecule type" value="Genomic_DNA"/>
</dbReference>
<reference evidence="1 2" key="1">
    <citation type="submission" date="2015-07" db="EMBL/GenBank/DDBJ databases">
        <title>Fjat-14205 dsm 2895.</title>
        <authorList>
            <person name="Liu B."/>
            <person name="Wang J."/>
            <person name="Zhu Y."/>
            <person name="Liu G."/>
            <person name="Chen Q."/>
            <person name="Chen Z."/>
            <person name="Lan J."/>
            <person name="Che J."/>
            <person name="Ge C."/>
            <person name="Shi H."/>
            <person name="Pan Z."/>
            <person name="Liu X."/>
        </authorList>
    </citation>
    <scope>NUCLEOTIDE SEQUENCE [LARGE SCALE GENOMIC DNA]</scope>
    <source>
        <strain evidence="1 2">DSM 2895</strain>
    </source>
</reference>
<protein>
    <submittedName>
        <fullName evidence="1">Uncharacterized protein</fullName>
    </submittedName>
</protein>
<gene>
    <name evidence="1" type="ORF">AF333_02695</name>
</gene>
<keyword evidence="2" id="KW-1185">Reference proteome</keyword>
<proteinExistence type="predicted"/>
<evidence type="ECO:0000313" key="1">
    <source>
        <dbReference type="EMBL" id="KON94562.1"/>
    </source>
</evidence>
<dbReference type="AlphaFoldDB" id="A0A0M0GYK9"/>
<dbReference type="Proteomes" id="UP000037269">
    <property type="component" value="Unassembled WGS sequence"/>
</dbReference>
<name>A0A0M0GYK9_ANEMI</name>
<organism evidence="1 2">
    <name type="scientific">Aneurinibacillus migulanus</name>
    <name type="common">Bacillus migulanus</name>
    <dbReference type="NCBI Taxonomy" id="47500"/>
    <lineage>
        <taxon>Bacteria</taxon>
        <taxon>Bacillati</taxon>
        <taxon>Bacillota</taxon>
        <taxon>Bacilli</taxon>
        <taxon>Bacillales</taxon>
        <taxon>Paenibacillaceae</taxon>
        <taxon>Aneurinibacillus group</taxon>
        <taxon>Aneurinibacillus</taxon>
    </lineage>
</organism>
<sequence>MLIIQYEPEWLATTPCPKRDGGSSPAWKPERAAFCPGQAGQQNIWVDAKRETIAVLFRPAGKSLRVYLSPSTIWIIHRCNICF</sequence>
<evidence type="ECO:0000313" key="2">
    <source>
        <dbReference type="Proteomes" id="UP000037269"/>
    </source>
</evidence>